<comment type="caution">
    <text evidence="2">The sequence shown here is derived from an EMBL/GenBank/DDBJ whole genome shotgun (WGS) entry which is preliminary data.</text>
</comment>
<gene>
    <name evidence="2" type="ORF">RM423_17530</name>
</gene>
<feature type="region of interest" description="Disordered" evidence="1">
    <location>
        <begin position="1"/>
        <end position="58"/>
    </location>
</feature>
<proteinExistence type="predicted"/>
<keyword evidence="3" id="KW-1185">Reference proteome</keyword>
<feature type="compositionally biased region" description="Basic and acidic residues" evidence="1">
    <location>
        <begin position="39"/>
        <end position="58"/>
    </location>
</feature>
<evidence type="ECO:0000313" key="2">
    <source>
        <dbReference type="EMBL" id="MDT0263191.1"/>
    </source>
</evidence>
<name>A0ABU2JDX3_9ACTN</name>
<dbReference type="Proteomes" id="UP001183176">
    <property type="component" value="Unassembled WGS sequence"/>
</dbReference>
<feature type="compositionally biased region" description="Basic and acidic residues" evidence="1">
    <location>
        <begin position="1"/>
        <end position="18"/>
    </location>
</feature>
<reference evidence="3" key="1">
    <citation type="submission" date="2023-07" db="EMBL/GenBank/DDBJ databases">
        <title>30 novel species of actinomycetes from the DSMZ collection.</title>
        <authorList>
            <person name="Nouioui I."/>
        </authorList>
    </citation>
    <scope>NUCLEOTIDE SEQUENCE [LARGE SCALE GENOMIC DNA]</scope>
    <source>
        <strain evidence="3">DSM 44399</strain>
    </source>
</reference>
<evidence type="ECO:0000256" key="1">
    <source>
        <dbReference type="SAM" id="MobiDB-lite"/>
    </source>
</evidence>
<accession>A0ABU2JDX3</accession>
<evidence type="ECO:0000313" key="3">
    <source>
        <dbReference type="Proteomes" id="UP001183176"/>
    </source>
</evidence>
<evidence type="ECO:0008006" key="4">
    <source>
        <dbReference type="Google" id="ProtNLM"/>
    </source>
</evidence>
<organism evidence="2 3">
    <name type="scientific">Jatrophihabitans lederbergiae</name>
    <dbReference type="NCBI Taxonomy" id="3075547"/>
    <lineage>
        <taxon>Bacteria</taxon>
        <taxon>Bacillati</taxon>
        <taxon>Actinomycetota</taxon>
        <taxon>Actinomycetes</taxon>
        <taxon>Jatrophihabitantales</taxon>
        <taxon>Jatrophihabitantaceae</taxon>
        <taxon>Jatrophihabitans</taxon>
    </lineage>
</organism>
<dbReference type="EMBL" id="JAVREH010000030">
    <property type="protein sequence ID" value="MDT0263191.1"/>
    <property type="molecule type" value="Genomic_DNA"/>
</dbReference>
<sequence>MTNHPDEERIEARSHLFPEELAAGSDDPHRQAEIILEDSDARTEDPEQAARDSHQTPN</sequence>
<protein>
    <recommendedName>
        <fullName evidence="4">YfhD family protein</fullName>
    </recommendedName>
</protein>
<dbReference type="RefSeq" id="WP_311424338.1">
    <property type="nucleotide sequence ID" value="NZ_JAVREH010000030.1"/>
</dbReference>